<feature type="compositionally biased region" description="Polar residues" evidence="1">
    <location>
        <begin position="76"/>
        <end position="93"/>
    </location>
</feature>
<gene>
    <name evidence="2" type="ORF">R3W88_033506</name>
</gene>
<dbReference type="Proteomes" id="UP001311915">
    <property type="component" value="Unassembled WGS sequence"/>
</dbReference>
<evidence type="ECO:0008006" key="4">
    <source>
        <dbReference type="Google" id="ProtNLM"/>
    </source>
</evidence>
<evidence type="ECO:0000256" key="1">
    <source>
        <dbReference type="SAM" id="MobiDB-lite"/>
    </source>
</evidence>
<dbReference type="EMBL" id="JAWPEI010000038">
    <property type="protein sequence ID" value="KAK4706945.1"/>
    <property type="molecule type" value="Genomic_DNA"/>
</dbReference>
<feature type="region of interest" description="Disordered" evidence="1">
    <location>
        <begin position="76"/>
        <end position="103"/>
    </location>
</feature>
<evidence type="ECO:0000313" key="2">
    <source>
        <dbReference type="EMBL" id="KAK4706945.1"/>
    </source>
</evidence>
<comment type="caution">
    <text evidence="2">The sequence shown here is derived from an EMBL/GenBank/DDBJ whole genome shotgun (WGS) entry which is preliminary data.</text>
</comment>
<proteinExistence type="predicted"/>
<evidence type="ECO:0000313" key="3">
    <source>
        <dbReference type="Proteomes" id="UP001311915"/>
    </source>
</evidence>
<accession>A0AAV9K0Z8</accession>
<sequence length="103" mass="11896">MEREDFRDPKRAHTLGQFHGASSEKWDHLEGMSRIIRYKIMTYRQGNYIGFSGSIQQFPSYRFCFTCGDPDHLMQKCTSQRGRGRPQSNSSIQARPPVPQGRG</sequence>
<reference evidence="2 3" key="1">
    <citation type="submission" date="2023-10" db="EMBL/GenBank/DDBJ databases">
        <title>Genome-Wide Identification Analysis in wild type Solanum Pinnatisectum Reveals Some Genes Defensing Phytophthora Infestans.</title>
        <authorList>
            <person name="Sun C."/>
        </authorList>
    </citation>
    <scope>NUCLEOTIDE SEQUENCE [LARGE SCALE GENOMIC DNA]</scope>
    <source>
        <strain evidence="2">LQN</strain>
        <tissue evidence="2">Leaf</tissue>
    </source>
</reference>
<dbReference type="AlphaFoldDB" id="A0AAV9K0Z8"/>
<keyword evidence="3" id="KW-1185">Reference proteome</keyword>
<name>A0AAV9K0Z8_9SOLN</name>
<organism evidence="2 3">
    <name type="scientific">Solanum pinnatisectum</name>
    <name type="common">tansyleaf nightshade</name>
    <dbReference type="NCBI Taxonomy" id="50273"/>
    <lineage>
        <taxon>Eukaryota</taxon>
        <taxon>Viridiplantae</taxon>
        <taxon>Streptophyta</taxon>
        <taxon>Embryophyta</taxon>
        <taxon>Tracheophyta</taxon>
        <taxon>Spermatophyta</taxon>
        <taxon>Magnoliopsida</taxon>
        <taxon>eudicotyledons</taxon>
        <taxon>Gunneridae</taxon>
        <taxon>Pentapetalae</taxon>
        <taxon>asterids</taxon>
        <taxon>lamiids</taxon>
        <taxon>Solanales</taxon>
        <taxon>Solanaceae</taxon>
        <taxon>Solanoideae</taxon>
        <taxon>Solaneae</taxon>
        <taxon>Solanum</taxon>
    </lineage>
</organism>
<protein>
    <recommendedName>
        <fullName evidence="4">CCHC-type domain-containing protein</fullName>
    </recommendedName>
</protein>